<reference evidence="1 2" key="1">
    <citation type="journal article" date="2019" name="Int. J. Syst. Evol. Microbiol.">
        <title>The Global Catalogue of Microorganisms (GCM) 10K type strain sequencing project: providing services to taxonomists for standard genome sequencing and annotation.</title>
        <authorList>
            <consortium name="The Broad Institute Genomics Platform"/>
            <consortium name="The Broad Institute Genome Sequencing Center for Infectious Disease"/>
            <person name="Wu L."/>
            <person name="Ma J."/>
        </authorList>
    </citation>
    <scope>NUCLEOTIDE SEQUENCE [LARGE SCALE GENOMIC DNA]</scope>
    <source>
        <strain evidence="1 2">JCM 14603</strain>
    </source>
</reference>
<accession>A0ABN1HSM6</accession>
<protein>
    <submittedName>
        <fullName evidence="1">Uncharacterized protein</fullName>
    </submittedName>
</protein>
<evidence type="ECO:0000313" key="1">
    <source>
        <dbReference type="EMBL" id="GAA0665548.1"/>
    </source>
</evidence>
<comment type="caution">
    <text evidence="1">The sequence shown here is derived from an EMBL/GenBank/DDBJ whole genome shotgun (WGS) entry which is preliminary data.</text>
</comment>
<dbReference type="Proteomes" id="UP001500238">
    <property type="component" value="Unassembled WGS sequence"/>
</dbReference>
<dbReference type="EMBL" id="BAAAES010000007">
    <property type="protein sequence ID" value="GAA0665548.1"/>
    <property type="molecule type" value="Genomic_DNA"/>
</dbReference>
<organism evidence="1 2">
    <name type="scientific">Sphingomonas insulae</name>
    <dbReference type="NCBI Taxonomy" id="424800"/>
    <lineage>
        <taxon>Bacteria</taxon>
        <taxon>Pseudomonadati</taxon>
        <taxon>Pseudomonadota</taxon>
        <taxon>Alphaproteobacteria</taxon>
        <taxon>Sphingomonadales</taxon>
        <taxon>Sphingomonadaceae</taxon>
        <taxon>Sphingomonas</taxon>
    </lineage>
</organism>
<keyword evidence="2" id="KW-1185">Reference proteome</keyword>
<evidence type="ECO:0000313" key="2">
    <source>
        <dbReference type="Proteomes" id="UP001500238"/>
    </source>
</evidence>
<proteinExistence type="predicted"/>
<name>A0ABN1HSM6_9SPHN</name>
<gene>
    <name evidence="1" type="ORF">GCM10009102_14110</name>
</gene>
<sequence length="103" mass="10579">MALYAEWTRPPAGRMAACVNLLLLLSALLSAITGGASAMRTPTAAHAAASASVAVRAAVRSTRIASRPQQDMIGLAAAAALPLIGAIPRGDAIARLYASRRRE</sequence>